<evidence type="ECO:0000313" key="3">
    <source>
        <dbReference type="Proteomes" id="UP000735302"/>
    </source>
</evidence>
<dbReference type="EMBL" id="BLXT01006926">
    <property type="protein sequence ID" value="GFO34614.1"/>
    <property type="molecule type" value="Genomic_DNA"/>
</dbReference>
<feature type="compositionally biased region" description="Basic and acidic residues" evidence="1">
    <location>
        <begin position="1"/>
        <end position="11"/>
    </location>
</feature>
<evidence type="ECO:0000256" key="1">
    <source>
        <dbReference type="SAM" id="MobiDB-lite"/>
    </source>
</evidence>
<feature type="region of interest" description="Disordered" evidence="1">
    <location>
        <begin position="1"/>
        <end position="26"/>
    </location>
</feature>
<accession>A0AAV4CRW6</accession>
<feature type="region of interest" description="Disordered" evidence="1">
    <location>
        <begin position="42"/>
        <end position="88"/>
    </location>
</feature>
<gene>
    <name evidence="2" type="ORF">PoB_006111900</name>
</gene>
<dbReference type="AlphaFoldDB" id="A0AAV4CRW6"/>
<evidence type="ECO:0000313" key="2">
    <source>
        <dbReference type="EMBL" id="GFO34614.1"/>
    </source>
</evidence>
<feature type="compositionally biased region" description="Basic and acidic residues" evidence="1">
    <location>
        <begin position="70"/>
        <end position="83"/>
    </location>
</feature>
<keyword evidence="3" id="KW-1185">Reference proteome</keyword>
<protein>
    <submittedName>
        <fullName evidence="2">Uncharacterized protein</fullName>
    </submittedName>
</protein>
<sequence length="114" mass="12814">MSTSRHREAAGRSRATGRGYPYRLQDFGAGPRRFRKRCCRRGGAVSGLPTEDRGSADYGPVDSFPHWSPRQRDSRWTSKREKVNATATETTNSVRRQVGLATRHRQALGCHSVI</sequence>
<organism evidence="2 3">
    <name type="scientific">Plakobranchus ocellatus</name>
    <dbReference type="NCBI Taxonomy" id="259542"/>
    <lineage>
        <taxon>Eukaryota</taxon>
        <taxon>Metazoa</taxon>
        <taxon>Spiralia</taxon>
        <taxon>Lophotrochozoa</taxon>
        <taxon>Mollusca</taxon>
        <taxon>Gastropoda</taxon>
        <taxon>Heterobranchia</taxon>
        <taxon>Euthyneura</taxon>
        <taxon>Panpulmonata</taxon>
        <taxon>Sacoglossa</taxon>
        <taxon>Placobranchoidea</taxon>
        <taxon>Plakobranchidae</taxon>
        <taxon>Plakobranchus</taxon>
    </lineage>
</organism>
<proteinExistence type="predicted"/>
<comment type="caution">
    <text evidence="2">The sequence shown here is derived from an EMBL/GenBank/DDBJ whole genome shotgun (WGS) entry which is preliminary data.</text>
</comment>
<dbReference type="Proteomes" id="UP000735302">
    <property type="component" value="Unassembled WGS sequence"/>
</dbReference>
<name>A0AAV4CRW6_9GAST</name>
<reference evidence="2 3" key="1">
    <citation type="journal article" date="2021" name="Elife">
        <title>Chloroplast acquisition without the gene transfer in kleptoplastic sea slugs, Plakobranchus ocellatus.</title>
        <authorList>
            <person name="Maeda T."/>
            <person name="Takahashi S."/>
            <person name="Yoshida T."/>
            <person name="Shimamura S."/>
            <person name="Takaki Y."/>
            <person name="Nagai Y."/>
            <person name="Toyoda A."/>
            <person name="Suzuki Y."/>
            <person name="Arimoto A."/>
            <person name="Ishii H."/>
            <person name="Satoh N."/>
            <person name="Nishiyama T."/>
            <person name="Hasebe M."/>
            <person name="Maruyama T."/>
            <person name="Minagawa J."/>
            <person name="Obokata J."/>
            <person name="Shigenobu S."/>
        </authorList>
    </citation>
    <scope>NUCLEOTIDE SEQUENCE [LARGE SCALE GENOMIC DNA]</scope>
</reference>